<dbReference type="AlphaFoldDB" id="A0A0V0W7G3"/>
<evidence type="ECO:0000313" key="2">
    <source>
        <dbReference type="Proteomes" id="UP000054783"/>
    </source>
</evidence>
<proteinExistence type="predicted"/>
<sequence>LPGGPARVLPWRAVVPGKGLAGGLVAFLGKDLAEDRRLLILI</sequence>
<dbReference type="EMBL" id="JYDQ01005786">
    <property type="protein sequence ID" value="KRX71732.1"/>
    <property type="molecule type" value="Genomic_DNA"/>
</dbReference>
<gene>
    <name evidence="1" type="ORF">T12_7033</name>
</gene>
<name>A0A0V0W7G3_9BILA</name>
<feature type="non-terminal residue" evidence="1">
    <location>
        <position position="42"/>
    </location>
</feature>
<evidence type="ECO:0000313" key="1">
    <source>
        <dbReference type="EMBL" id="KRX71732.1"/>
    </source>
</evidence>
<accession>A0A0V0W7G3</accession>
<feature type="non-terminal residue" evidence="1">
    <location>
        <position position="1"/>
    </location>
</feature>
<dbReference type="Proteomes" id="UP000054783">
    <property type="component" value="Unassembled WGS sequence"/>
</dbReference>
<reference evidence="1 2" key="1">
    <citation type="submission" date="2015-01" db="EMBL/GenBank/DDBJ databases">
        <title>Evolution of Trichinella species and genotypes.</title>
        <authorList>
            <person name="Korhonen P.K."/>
            <person name="Edoardo P."/>
            <person name="Giuseppe L.R."/>
            <person name="Gasser R.B."/>
        </authorList>
    </citation>
    <scope>NUCLEOTIDE SEQUENCE [LARGE SCALE GENOMIC DNA]</scope>
    <source>
        <strain evidence="1">ISS2496</strain>
    </source>
</reference>
<comment type="caution">
    <text evidence="1">The sequence shown here is derived from an EMBL/GenBank/DDBJ whole genome shotgun (WGS) entry which is preliminary data.</text>
</comment>
<protein>
    <submittedName>
        <fullName evidence="1">Uncharacterized protein</fullName>
    </submittedName>
</protein>
<organism evidence="1 2">
    <name type="scientific">Trichinella patagoniensis</name>
    <dbReference type="NCBI Taxonomy" id="990121"/>
    <lineage>
        <taxon>Eukaryota</taxon>
        <taxon>Metazoa</taxon>
        <taxon>Ecdysozoa</taxon>
        <taxon>Nematoda</taxon>
        <taxon>Enoplea</taxon>
        <taxon>Dorylaimia</taxon>
        <taxon>Trichinellida</taxon>
        <taxon>Trichinellidae</taxon>
        <taxon>Trichinella</taxon>
    </lineage>
</organism>
<keyword evidence="2" id="KW-1185">Reference proteome</keyword>